<protein>
    <submittedName>
        <fullName evidence="2">Uncharacterized protein</fullName>
    </submittedName>
</protein>
<reference evidence="2" key="1">
    <citation type="submission" date="2021-01" db="EMBL/GenBank/DDBJ databases">
        <title>Whole genome shotgun sequence of Actinoplanes capillaceus NBRC 16408.</title>
        <authorList>
            <person name="Komaki H."/>
            <person name="Tamura T."/>
        </authorList>
    </citation>
    <scope>NUCLEOTIDE SEQUENCE [LARGE SCALE GENOMIC DNA]</scope>
    <source>
        <strain evidence="2">NBRC 16408</strain>
    </source>
</reference>
<name>A0ABQ3WBJ9_9ACTN</name>
<accession>A0ABQ3WBJ9</accession>
<evidence type="ECO:0000313" key="2">
    <source>
        <dbReference type="EMBL" id="GID42965.1"/>
    </source>
</evidence>
<feature type="compositionally biased region" description="Basic and acidic residues" evidence="1">
    <location>
        <begin position="1"/>
        <end position="10"/>
    </location>
</feature>
<gene>
    <name evidence="2" type="ORF">Aca07nite_02400</name>
</gene>
<feature type="region of interest" description="Disordered" evidence="1">
    <location>
        <begin position="1"/>
        <end position="23"/>
    </location>
</feature>
<comment type="caution">
    <text evidence="2">The sequence shown here is derived from an EMBL/GenBank/DDBJ whole genome shotgun (WGS) entry which is preliminary data.</text>
</comment>
<proteinExistence type="predicted"/>
<dbReference type="EMBL" id="BOMF01000001">
    <property type="protein sequence ID" value="GID42965.1"/>
    <property type="molecule type" value="Genomic_DNA"/>
</dbReference>
<sequence length="96" mass="10282">MHQGHRDVEAPLHATRPAAHHPSGRIGEVEAFQQFADARVECASPYPEESALKGGPFRGSVCWSGGFRTGCSRTRSGNYDGECGCKPGDEQPAQTP</sequence>
<evidence type="ECO:0000256" key="1">
    <source>
        <dbReference type="SAM" id="MobiDB-lite"/>
    </source>
</evidence>
<organism evidence="2">
    <name type="scientific">Actinoplanes campanulatus</name>
    <dbReference type="NCBI Taxonomy" id="113559"/>
    <lineage>
        <taxon>Bacteria</taxon>
        <taxon>Bacillati</taxon>
        <taxon>Actinomycetota</taxon>
        <taxon>Actinomycetes</taxon>
        <taxon>Micromonosporales</taxon>
        <taxon>Micromonosporaceae</taxon>
        <taxon>Actinoplanes</taxon>
    </lineage>
</organism>